<feature type="transmembrane region" description="Helical" evidence="1">
    <location>
        <begin position="54"/>
        <end position="82"/>
    </location>
</feature>
<keyword evidence="3" id="KW-1185">Reference proteome</keyword>
<name>A0A8T2VG51_CERRI</name>
<evidence type="ECO:0000313" key="3">
    <source>
        <dbReference type="Proteomes" id="UP000825935"/>
    </source>
</evidence>
<evidence type="ECO:0000313" key="2">
    <source>
        <dbReference type="EMBL" id="KAH7446200.1"/>
    </source>
</evidence>
<proteinExistence type="predicted"/>
<feature type="transmembrane region" description="Helical" evidence="1">
    <location>
        <begin position="12"/>
        <end position="34"/>
    </location>
</feature>
<protein>
    <submittedName>
        <fullName evidence="2">Uncharacterized protein</fullName>
    </submittedName>
</protein>
<organism evidence="2 3">
    <name type="scientific">Ceratopteris richardii</name>
    <name type="common">Triangle waterfern</name>
    <dbReference type="NCBI Taxonomy" id="49495"/>
    <lineage>
        <taxon>Eukaryota</taxon>
        <taxon>Viridiplantae</taxon>
        <taxon>Streptophyta</taxon>
        <taxon>Embryophyta</taxon>
        <taxon>Tracheophyta</taxon>
        <taxon>Polypodiopsida</taxon>
        <taxon>Polypodiidae</taxon>
        <taxon>Polypodiales</taxon>
        <taxon>Pteridineae</taxon>
        <taxon>Pteridaceae</taxon>
        <taxon>Parkerioideae</taxon>
        <taxon>Ceratopteris</taxon>
    </lineage>
</organism>
<keyword evidence="1" id="KW-1133">Transmembrane helix</keyword>
<sequence>MYFMSLVFEKIWQCLFSVILSPLLFILLSISVLFSAEVGFSQHYVQAQGLAPPFLYFFSLFFSLSRCGISPYFTIFFAYFCILICRSRVFATYVWAERSSLPLQAPPYLTLCVTVHRHA</sequence>
<accession>A0A8T2VG51</accession>
<dbReference type="EMBL" id="CM035406">
    <property type="protein sequence ID" value="KAH7446200.1"/>
    <property type="molecule type" value="Genomic_DNA"/>
</dbReference>
<dbReference type="Proteomes" id="UP000825935">
    <property type="component" value="Chromosome 1"/>
</dbReference>
<gene>
    <name evidence="2" type="ORF">KP509_01G044600</name>
</gene>
<keyword evidence="1" id="KW-0812">Transmembrane</keyword>
<evidence type="ECO:0000256" key="1">
    <source>
        <dbReference type="SAM" id="Phobius"/>
    </source>
</evidence>
<comment type="caution">
    <text evidence="2">The sequence shown here is derived from an EMBL/GenBank/DDBJ whole genome shotgun (WGS) entry which is preliminary data.</text>
</comment>
<keyword evidence="1" id="KW-0472">Membrane</keyword>
<reference evidence="2" key="1">
    <citation type="submission" date="2021-08" db="EMBL/GenBank/DDBJ databases">
        <title>WGS assembly of Ceratopteris richardii.</title>
        <authorList>
            <person name="Marchant D.B."/>
            <person name="Chen G."/>
            <person name="Jenkins J."/>
            <person name="Shu S."/>
            <person name="Leebens-Mack J."/>
            <person name="Grimwood J."/>
            <person name="Schmutz J."/>
            <person name="Soltis P."/>
            <person name="Soltis D."/>
            <person name="Chen Z.-H."/>
        </authorList>
    </citation>
    <scope>NUCLEOTIDE SEQUENCE</scope>
    <source>
        <strain evidence="2">Whitten #5841</strain>
        <tissue evidence="2">Leaf</tissue>
    </source>
</reference>
<dbReference type="AlphaFoldDB" id="A0A8T2VG51"/>